<reference evidence="3" key="1">
    <citation type="submission" date="2016-10" db="EMBL/GenBank/DDBJ databases">
        <authorList>
            <person name="Varghese N."/>
            <person name="Submissions S."/>
        </authorList>
    </citation>
    <scope>NUCLEOTIDE SEQUENCE [LARGE SCALE GENOMIC DNA]</scope>
    <source>
        <strain evidence="3">DSM 14807</strain>
    </source>
</reference>
<dbReference type="RefSeq" id="WP_092456732.1">
    <property type="nucleotide sequence ID" value="NZ_FPCJ01000001.1"/>
</dbReference>
<dbReference type="EMBL" id="FPCJ01000001">
    <property type="protein sequence ID" value="SFV28291.1"/>
    <property type="molecule type" value="Genomic_DNA"/>
</dbReference>
<sequence>MAESVMTSTTHIQSGTSRRKGLPDWVFIFPGIYFGWVLTKGEAISWYRIEEMFYFRSFHMYGIFMSAVVTGAIGIWLVRKLGIKAWNGEPIEIPKKRFHKGYVLGGFIFGLGWALTGACPGPLYAQVGAGFTVVIITMLSAIAGTWVYAAIRDKLPH</sequence>
<evidence type="ECO:0000313" key="2">
    <source>
        <dbReference type="EMBL" id="SFV28291.1"/>
    </source>
</evidence>
<dbReference type="STRING" id="1393122.SAMN05660895_0298"/>
<name>A0A1I7N0V5_9BACT</name>
<dbReference type="InterPro" id="IPR007272">
    <property type="entry name" value="Sulf_transp_TsuA/YedE"/>
</dbReference>
<evidence type="ECO:0000313" key="3">
    <source>
        <dbReference type="Proteomes" id="UP000199537"/>
    </source>
</evidence>
<gene>
    <name evidence="2" type="ORF">SAMN05660895_0298</name>
</gene>
<keyword evidence="1" id="KW-0812">Transmembrane</keyword>
<dbReference type="Proteomes" id="UP000199537">
    <property type="component" value="Unassembled WGS sequence"/>
</dbReference>
<dbReference type="OrthoDB" id="9790409at2"/>
<dbReference type="Pfam" id="PF04143">
    <property type="entry name" value="Sulf_transp"/>
    <property type="match status" value="1"/>
</dbReference>
<dbReference type="AlphaFoldDB" id="A0A1I7N0V5"/>
<proteinExistence type="predicted"/>
<keyword evidence="1" id="KW-1133">Transmembrane helix</keyword>
<keyword evidence="1" id="KW-0472">Membrane</keyword>
<protein>
    <submittedName>
        <fullName evidence="2">Uncharacterized protein</fullName>
    </submittedName>
</protein>
<feature type="transmembrane region" description="Helical" evidence="1">
    <location>
        <begin position="129"/>
        <end position="151"/>
    </location>
</feature>
<feature type="transmembrane region" description="Helical" evidence="1">
    <location>
        <begin position="21"/>
        <end position="38"/>
    </location>
</feature>
<keyword evidence="3" id="KW-1185">Reference proteome</keyword>
<evidence type="ECO:0000256" key="1">
    <source>
        <dbReference type="SAM" id="Phobius"/>
    </source>
</evidence>
<organism evidence="2 3">
    <name type="scientific">Thermoflavifilum thermophilum</name>
    <dbReference type="NCBI Taxonomy" id="1393122"/>
    <lineage>
        <taxon>Bacteria</taxon>
        <taxon>Pseudomonadati</taxon>
        <taxon>Bacteroidota</taxon>
        <taxon>Chitinophagia</taxon>
        <taxon>Chitinophagales</taxon>
        <taxon>Chitinophagaceae</taxon>
        <taxon>Thermoflavifilum</taxon>
    </lineage>
</organism>
<accession>A0A1I7N0V5</accession>
<feature type="transmembrane region" description="Helical" evidence="1">
    <location>
        <begin position="102"/>
        <end position="123"/>
    </location>
</feature>
<feature type="transmembrane region" description="Helical" evidence="1">
    <location>
        <begin position="58"/>
        <end position="78"/>
    </location>
</feature>